<feature type="non-terminal residue" evidence="1">
    <location>
        <position position="70"/>
    </location>
</feature>
<dbReference type="AlphaFoldDB" id="A0A383AXT8"/>
<evidence type="ECO:0000313" key="1">
    <source>
        <dbReference type="EMBL" id="SVE12667.1"/>
    </source>
</evidence>
<gene>
    <name evidence="1" type="ORF">METZ01_LOCUS465521</name>
</gene>
<proteinExistence type="predicted"/>
<accession>A0A383AXT8</accession>
<dbReference type="EMBL" id="UINC01195893">
    <property type="protein sequence ID" value="SVE12667.1"/>
    <property type="molecule type" value="Genomic_DNA"/>
</dbReference>
<sequence length="70" mass="8041">MKTIIVIITCFFLTLSFATDTYAAKGPKFKISCKICKEISEFVGTKLREGFEFIQTKVLNTLHWIDEKFG</sequence>
<protein>
    <submittedName>
        <fullName evidence="1">Uncharacterized protein</fullName>
    </submittedName>
</protein>
<name>A0A383AXT8_9ZZZZ</name>
<reference evidence="1" key="1">
    <citation type="submission" date="2018-05" db="EMBL/GenBank/DDBJ databases">
        <authorList>
            <person name="Lanie J.A."/>
            <person name="Ng W.-L."/>
            <person name="Kazmierczak K.M."/>
            <person name="Andrzejewski T.M."/>
            <person name="Davidsen T.M."/>
            <person name="Wayne K.J."/>
            <person name="Tettelin H."/>
            <person name="Glass J.I."/>
            <person name="Rusch D."/>
            <person name="Podicherti R."/>
            <person name="Tsui H.-C.T."/>
            <person name="Winkler M.E."/>
        </authorList>
    </citation>
    <scope>NUCLEOTIDE SEQUENCE</scope>
</reference>
<organism evidence="1">
    <name type="scientific">marine metagenome</name>
    <dbReference type="NCBI Taxonomy" id="408172"/>
    <lineage>
        <taxon>unclassified sequences</taxon>
        <taxon>metagenomes</taxon>
        <taxon>ecological metagenomes</taxon>
    </lineage>
</organism>